<dbReference type="EMBL" id="CP012663">
    <property type="protein sequence ID" value="AMY72126.1"/>
    <property type="molecule type" value="Genomic_DNA"/>
</dbReference>
<keyword evidence="3" id="KW-1185">Reference proteome</keyword>
<geneLocation type="plasmid" evidence="3">
    <name>cai42_Plasmidb</name>
</geneLocation>
<feature type="region of interest" description="Disordered" evidence="1">
    <location>
        <begin position="215"/>
        <end position="238"/>
    </location>
</feature>
<name>A0A159Z959_9RHOB</name>
<protein>
    <submittedName>
        <fullName evidence="2">Uncharacterized protein</fullName>
    </submittedName>
</protein>
<organism evidence="2 3">
    <name type="scientific">Frigidibacter mobilis</name>
    <dbReference type="NCBI Taxonomy" id="1335048"/>
    <lineage>
        <taxon>Bacteria</taxon>
        <taxon>Pseudomonadati</taxon>
        <taxon>Pseudomonadota</taxon>
        <taxon>Alphaproteobacteria</taxon>
        <taxon>Rhodobacterales</taxon>
        <taxon>Paracoccaceae</taxon>
        <taxon>Frigidibacter</taxon>
    </lineage>
</organism>
<proteinExistence type="predicted"/>
<evidence type="ECO:0000313" key="3">
    <source>
        <dbReference type="Proteomes" id="UP000076128"/>
    </source>
</evidence>
<dbReference type="Proteomes" id="UP000076128">
    <property type="component" value="Plasmid pcai42B"/>
</dbReference>
<feature type="region of interest" description="Disordered" evidence="1">
    <location>
        <begin position="106"/>
        <end position="126"/>
    </location>
</feature>
<accession>A0A159Z959</accession>
<gene>
    <name evidence="2" type="ORF">AKL17_2p0004</name>
</gene>
<feature type="compositionally biased region" description="Low complexity" evidence="1">
    <location>
        <begin position="215"/>
        <end position="227"/>
    </location>
</feature>
<sequence>MPPSPFDCGCVRLSCRRLHGRPMVGSGVKPGRGAGTACPARGRGSEYPSSGCRGLKAACSMSRARKLWSWVPGCESSGEWSRGAIALVWFQGRCALVGTEGKAPVMGRREHEGSPDGSGVNADREGCNGRAKRLPCQADGRSVRPWLAKPLNTSFRIPRNGPGFGVGSYAARALRCGKMPAATPSAMIRFGSEQAGLYHNRGDFGAEIMRPSLPAAQRAPRSGARPGRPCRPRQSGIF</sequence>
<keyword evidence="2" id="KW-0614">Plasmid</keyword>
<dbReference type="AlphaFoldDB" id="A0A159Z959"/>
<evidence type="ECO:0000256" key="1">
    <source>
        <dbReference type="SAM" id="MobiDB-lite"/>
    </source>
</evidence>
<evidence type="ECO:0000313" key="2">
    <source>
        <dbReference type="EMBL" id="AMY72126.1"/>
    </source>
</evidence>
<dbReference type="KEGG" id="daa:AKL17_2p0004"/>
<reference evidence="2 3" key="1">
    <citation type="submission" date="2015-09" db="EMBL/GenBank/DDBJ databases">
        <title>Complete genome sequence of Defluviimonas alba cai42t isolated from an oilfield in Xinjiang.</title>
        <authorList>
            <person name="Geng S."/>
            <person name="Pan X."/>
            <person name="Wu X."/>
        </authorList>
    </citation>
    <scope>NUCLEOTIDE SEQUENCE [LARGE SCALE GENOMIC DNA]</scope>
    <source>
        <strain evidence="3">cai42</strain>
        <plasmid evidence="3">cai42_Plasmidb</plasmid>
    </source>
</reference>